<dbReference type="RefSeq" id="WP_164006685.1">
    <property type="nucleotide sequence ID" value="NZ_WUFT01000002.1"/>
</dbReference>
<keyword evidence="1" id="KW-0489">Methyltransferase</keyword>
<proteinExistence type="predicted"/>
<dbReference type="EMBL" id="WUFT01000002">
    <property type="protein sequence ID" value="NEJ69643.1"/>
    <property type="molecule type" value="Genomic_DNA"/>
</dbReference>
<dbReference type="GO" id="GO:0008168">
    <property type="term" value="F:methyltransferase activity"/>
    <property type="evidence" value="ECO:0007669"/>
    <property type="project" value="UniProtKB-KW"/>
</dbReference>
<protein>
    <submittedName>
        <fullName evidence="1">Class I SAM-dependent methyltransferase</fullName>
    </submittedName>
</protein>
<dbReference type="Proteomes" id="UP000471753">
    <property type="component" value="Unassembled WGS sequence"/>
</dbReference>
<gene>
    <name evidence="1" type="ORF">GR197_03690</name>
</gene>
<dbReference type="SUPFAM" id="SSF53335">
    <property type="entry name" value="S-adenosyl-L-methionine-dependent methyltransferases"/>
    <property type="match status" value="1"/>
</dbReference>
<organism evidence="1 2">
    <name type="scientific">Rhizobium phaseoli</name>
    <dbReference type="NCBI Taxonomy" id="396"/>
    <lineage>
        <taxon>Bacteria</taxon>
        <taxon>Pseudomonadati</taxon>
        <taxon>Pseudomonadota</taxon>
        <taxon>Alphaproteobacteria</taxon>
        <taxon>Hyphomicrobiales</taxon>
        <taxon>Rhizobiaceae</taxon>
        <taxon>Rhizobium/Agrobacterium group</taxon>
        <taxon>Rhizobium</taxon>
    </lineage>
</organism>
<dbReference type="InterPro" id="IPR029063">
    <property type="entry name" value="SAM-dependent_MTases_sf"/>
</dbReference>
<dbReference type="AlphaFoldDB" id="A0A7K3U7J8"/>
<evidence type="ECO:0000313" key="1">
    <source>
        <dbReference type="EMBL" id="NEJ69643.1"/>
    </source>
</evidence>
<name>A0A7K3U7J8_9HYPH</name>
<dbReference type="Pfam" id="PF13578">
    <property type="entry name" value="Methyltransf_24"/>
    <property type="match status" value="1"/>
</dbReference>
<comment type="caution">
    <text evidence="1">The sequence shown here is derived from an EMBL/GenBank/DDBJ whole genome shotgun (WGS) entry which is preliminary data.</text>
</comment>
<reference evidence="1 2" key="1">
    <citation type="submission" date="2019-12" db="EMBL/GenBank/DDBJ databases">
        <title>Rhizobium genotypes associated with high levels of biological nitrogen fixation by grain legumes in a temperate-maritime cropping system.</title>
        <authorList>
            <person name="Maluk M."/>
            <person name="Francesc Ferrando Molina F."/>
            <person name="Lopez Del Egido L."/>
            <person name="Lafos M."/>
            <person name="Langarica-Fuentes A."/>
            <person name="Gebre Yohannes G."/>
            <person name="Young M.W."/>
            <person name="Martin P."/>
            <person name="Gantlett R."/>
            <person name="Kenicer G."/>
            <person name="Hawes C."/>
            <person name="Begg G.S."/>
            <person name="Quilliam R.S."/>
            <person name="Squire G.R."/>
            <person name="Poole P.S."/>
            <person name="Young P.W."/>
            <person name="Iannetta P.M."/>
            <person name="James E.K."/>
        </authorList>
    </citation>
    <scope>NUCLEOTIDE SEQUENCE [LARGE SCALE GENOMIC DNA]</scope>
    <source>
        <strain evidence="1 2">JHI366</strain>
    </source>
</reference>
<evidence type="ECO:0000313" key="2">
    <source>
        <dbReference type="Proteomes" id="UP000471753"/>
    </source>
</evidence>
<accession>A0A7K3U7J8</accession>
<dbReference type="GO" id="GO:0032259">
    <property type="term" value="P:methylation"/>
    <property type="evidence" value="ECO:0007669"/>
    <property type="project" value="UniProtKB-KW"/>
</dbReference>
<dbReference type="Gene3D" id="3.40.50.150">
    <property type="entry name" value="Vaccinia Virus protein VP39"/>
    <property type="match status" value="1"/>
</dbReference>
<keyword evidence="1" id="KW-0808">Transferase</keyword>
<sequence>MSTKQRMIKAAKTVLPKPLIEAIRSRRSPSRKNLVAWDGTAVQSDAEHFRSSRIVADQIDGMLSPFSMAAMDSLLSLQASNPEISGNVVEFGTYKGRSAAIIAPRVRPSEKFVLVDVAEYLEVEKIRAINASMEFILCRSEEFRSRYSEYKQLRNNCRFIHVDSSHAYRTTFEEVKMCNELLSSGGIAVFDDYTNLNYSQVLPAIYKYIYTKNPDLAVFMVTDIKAYVCRKKYLNYYLSFVLQGAVPSMAARGIEDAMISRTDWDREYRAIYLRTRDPGETGSHYGEEVYGRLYEGP</sequence>